<proteinExistence type="inferred from homology"/>
<evidence type="ECO:0000259" key="8">
    <source>
        <dbReference type="PROSITE" id="PS50850"/>
    </source>
</evidence>
<dbReference type="InterPro" id="IPR036259">
    <property type="entry name" value="MFS_trans_sf"/>
</dbReference>
<feature type="transmembrane region" description="Helical" evidence="7">
    <location>
        <begin position="310"/>
        <end position="331"/>
    </location>
</feature>
<feature type="transmembrane region" description="Helical" evidence="7">
    <location>
        <begin position="114"/>
        <end position="136"/>
    </location>
</feature>
<dbReference type="Gene3D" id="1.20.1250.20">
    <property type="entry name" value="MFS general substrate transporter like domains"/>
    <property type="match status" value="2"/>
</dbReference>
<dbReference type="PANTHER" id="PTHR48022:SF20">
    <property type="entry name" value="MAJOR FACILITATOR SUPERFAMILY (MFS) PROFILE DOMAIN-CONTAINING PROTEIN-RELATED"/>
    <property type="match status" value="1"/>
</dbReference>
<dbReference type="SUPFAM" id="SSF103473">
    <property type="entry name" value="MFS general substrate transporter"/>
    <property type="match status" value="1"/>
</dbReference>
<comment type="caution">
    <text evidence="9">The sequence shown here is derived from an EMBL/GenBank/DDBJ whole genome shotgun (WGS) entry which is preliminary data.</text>
</comment>
<evidence type="ECO:0000256" key="3">
    <source>
        <dbReference type="ARBA" id="ARBA00022448"/>
    </source>
</evidence>
<evidence type="ECO:0000256" key="2">
    <source>
        <dbReference type="ARBA" id="ARBA00010992"/>
    </source>
</evidence>
<feature type="transmembrane region" description="Helical" evidence="7">
    <location>
        <begin position="438"/>
        <end position="459"/>
    </location>
</feature>
<dbReference type="PRINTS" id="PR00171">
    <property type="entry name" value="SUGRTRNSPORT"/>
</dbReference>
<evidence type="ECO:0000256" key="5">
    <source>
        <dbReference type="ARBA" id="ARBA00022989"/>
    </source>
</evidence>
<dbReference type="OrthoDB" id="8120565at2759"/>
<dbReference type="STRING" id="356882.A0A423VBY4"/>
<feature type="transmembrane region" description="Helical" evidence="7">
    <location>
        <begin position="370"/>
        <end position="388"/>
    </location>
</feature>
<dbReference type="InterPro" id="IPR020846">
    <property type="entry name" value="MFS_dom"/>
</dbReference>
<dbReference type="InterPro" id="IPR003663">
    <property type="entry name" value="Sugar/inositol_transpt"/>
</dbReference>
<dbReference type="InterPro" id="IPR005828">
    <property type="entry name" value="MFS_sugar_transport-like"/>
</dbReference>
<dbReference type="InterPro" id="IPR005829">
    <property type="entry name" value="Sugar_transporter_CS"/>
</dbReference>
<feature type="transmembrane region" description="Helical" evidence="7">
    <location>
        <begin position="175"/>
        <end position="193"/>
    </location>
</feature>
<dbReference type="Proteomes" id="UP000283895">
    <property type="component" value="Unassembled WGS sequence"/>
</dbReference>
<protein>
    <recommendedName>
        <fullName evidence="8">Major facilitator superfamily (MFS) profile domain-containing protein</fullName>
    </recommendedName>
</protein>
<organism evidence="9 10">
    <name type="scientific">Cytospora schulzeri</name>
    <dbReference type="NCBI Taxonomy" id="448051"/>
    <lineage>
        <taxon>Eukaryota</taxon>
        <taxon>Fungi</taxon>
        <taxon>Dikarya</taxon>
        <taxon>Ascomycota</taxon>
        <taxon>Pezizomycotina</taxon>
        <taxon>Sordariomycetes</taxon>
        <taxon>Sordariomycetidae</taxon>
        <taxon>Diaporthales</taxon>
        <taxon>Cytosporaceae</taxon>
        <taxon>Cytospora</taxon>
    </lineage>
</organism>
<keyword evidence="3" id="KW-0813">Transport</keyword>
<evidence type="ECO:0000256" key="4">
    <source>
        <dbReference type="ARBA" id="ARBA00022692"/>
    </source>
</evidence>
<keyword evidence="5 7" id="KW-1133">Transmembrane helix</keyword>
<evidence type="ECO:0000256" key="7">
    <source>
        <dbReference type="SAM" id="Phobius"/>
    </source>
</evidence>
<dbReference type="EMBL" id="LKEA01000079">
    <property type="protein sequence ID" value="ROV88454.1"/>
    <property type="molecule type" value="Genomic_DNA"/>
</dbReference>
<evidence type="ECO:0000256" key="6">
    <source>
        <dbReference type="ARBA" id="ARBA00023136"/>
    </source>
</evidence>
<reference evidence="9 10" key="1">
    <citation type="submission" date="2015-09" db="EMBL/GenBank/DDBJ databases">
        <title>Host preference determinants of Valsa canker pathogens revealed by comparative genomics.</title>
        <authorList>
            <person name="Yin Z."/>
            <person name="Huang L."/>
        </authorList>
    </citation>
    <scope>NUCLEOTIDE SEQUENCE [LARGE SCALE GENOMIC DNA]</scope>
    <source>
        <strain evidence="9 10">03-1</strain>
    </source>
</reference>
<dbReference type="GO" id="GO:0005351">
    <property type="term" value="F:carbohydrate:proton symporter activity"/>
    <property type="evidence" value="ECO:0007669"/>
    <property type="project" value="TreeGrafter"/>
</dbReference>
<dbReference type="InterPro" id="IPR050360">
    <property type="entry name" value="MFS_Sugar_Transporters"/>
</dbReference>
<sequence length="667" mass="72463">MVIGSDRPAVYDAALHRREAFMGASGPKALIKNARVFAIASFACIGGVLYGYNQGMFSGVLAMPSFHQHMSEYDPVDANADQTKKGWLTAILELGAWLGTLLSGFLAEAISRKYGILVAVSVFVLGVVIQATAITSSGPNSILAGRFITGMGVGSMAMIVPIYNSEVAPPEIAPALILFFGMLFMPFSPRWLIHHGRETEARTVLAGLRGLPAGHELVELEFLEIKAQSLFEKRTVAEHFPHLGELTAWNTFKLQFVAIKSLFQTKPMFKRVVVATVTMFFQQWTGINAVLYYAPTIFSELGLSSTETSLLATGVVGIVMFVATIPAVLWVDRVGRKPVLTVGAIGMATCHMIIAVIISKNRKQWEMQAAAGWAAVAMVWLFVVHFGYSWGPCSWILVAEIWPLSSRSYGVSLGASSNWMNNFIVGQVTPDMLSAMPYGTYILFGLLTYIGAAFIWVFVPETKRLTLEEMDIIFGSEGTAQADRERMEEINTEIGLTQLLRGDPGRAGGEVGEVEKEMGHHIHHKLVLNGSLAMTPVHEGITGKSSRLYTSFAIYAHSIQDAVPCCKRIEACLMLRLSMDDGEGGRGSIKDTVCEEPGRQAPELLPVGAALEFRGGMRTTRTSEPAMLIAIPRSDGTDTGFGTVKGSPVEWLDCDDGVIGDMSDTRA</sequence>
<dbReference type="GO" id="GO:0016020">
    <property type="term" value="C:membrane"/>
    <property type="evidence" value="ECO:0007669"/>
    <property type="project" value="UniProtKB-SubCell"/>
</dbReference>
<keyword evidence="4 7" id="KW-0812">Transmembrane</keyword>
<feature type="transmembrane region" description="Helical" evidence="7">
    <location>
        <begin position="34"/>
        <end position="52"/>
    </location>
</feature>
<dbReference type="PANTHER" id="PTHR48022">
    <property type="entry name" value="PLASTIDIC GLUCOSE TRANSPORTER 4"/>
    <property type="match status" value="1"/>
</dbReference>
<feature type="domain" description="Major facilitator superfamily (MFS) profile" evidence="8">
    <location>
        <begin position="39"/>
        <end position="463"/>
    </location>
</feature>
<evidence type="ECO:0000313" key="9">
    <source>
        <dbReference type="EMBL" id="ROV88454.1"/>
    </source>
</evidence>
<keyword evidence="6 7" id="KW-0472">Membrane</keyword>
<keyword evidence="10" id="KW-1185">Reference proteome</keyword>
<name>A0A423VBY4_9PEZI</name>
<dbReference type="PROSITE" id="PS50850">
    <property type="entry name" value="MFS"/>
    <property type="match status" value="1"/>
</dbReference>
<dbReference type="Pfam" id="PF00083">
    <property type="entry name" value="Sugar_tr"/>
    <property type="match status" value="1"/>
</dbReference>
<dbReference type="AlphaFoldDB" id="A0A423VBY4"/>
<accession>A0A423VBY4</accession>
<comment type="subcellular location">
    <subcellularLocation>
        <location evidence="1">Membrane</location>
        <topology evidence="1">Multi-pass membrane protein</topology>
    </subcellularLocation>
</comment>
<evidence type="ECO:0000313" key="10">
    <source>
        <dbReference type="Proteomes" id="UP000283895"/>
    </source>
</evidence>
<gene>
    <name evidence="9" type="ORF">VMCG_10461</name>
</gene>
<dbReference type="PROSITE" id="PS00216">
    <property type="entry name" value="SUGAR_TRANSPORT_1"/>
    <property type="match status" value="1"/>
</dbReference>
<feature type="transmembrane region" description="Helical" evidence="7">
    <location>
        <begin position="337"/>
        <end position="358"/>
    </location>
</feature>
<evidence type="ECO:0000256" key="1">
    <source>
        <dbReference type="ARBA" id="ARBA00004141"/>
    </source>
</evidence>
<comment type="similarity">
    <text evidence="2">Belongs to the major facilitator superfamily. Sugar transporter (TC 2.A.1.1) family.</text>
</comment>
<feature type="transmembrane region" description="Helical" evidence="7">
    <location>
        <begin position="272"/>
        <end position="298"/>
    </location>
</feature>
<feature type="transmembrane region" description="Helical" evidence="7">
    <location>
        <begin position="87"/>
        <end position="107"/>
    </location>
</feature>